<dbReference type="OrthoDB" id="6604947at2"/>
<gene>
    <name evidence="1" type="ORF">BU251_06480</name>
</gene>
<sequence>MPDDIIPAKFSQWTAHLDSKEARISVYDHIRDIPYAIVPELRDPALGPAGMLELGKGSCIPKHFLLGMFFQKFGIPVRYCTYLYSWDDPRIKYPPDLRSIVKELPMGTHLACRAHVEGQWVLIDATWDSGLKKAGFPVNEDWDGLRPTKNAVKPVREIIHETVEDRVKYTAEAKKSWTEAQMRAYEKFPAVFNAWLEACRKTG</sequence>
<name>A0A410P5H9_VELA1</name>
<dbReference type="SUPFAM" id="SSF54001">
    <property type="entry name" value="Cysteine proteinases"/>
    <property type="match status" value="1"/>
</dbReference>
<organism evidence="1 2">
    <name type="scientific">Velamenicoccus archaeovorus</name>
    <dbReference type="NCBI Taxonomy" id="1930593"/>
    <lineage>
        <taxon>Bacteria</taxon>
        <taxon>Pseudomonadati</taxon>
        <taxon>Candidatus Omnitrophota</taxon>
        <taxon>Candidatus Velamenicoccus</taxon>
    </lineage>
</organism>
<keyword evidence="2" id="KW-1185">Reference proteome</keyword>
<dbReference type="EMBL" id="CP019384">
    <property type="protein sequence ID" value="QAT17393.1"/>
    <property type="molecule type" value="Genomic_DNA"/>
</dbReference>
<evidence type="ECO:0008006" key="3">
    <source>
        <dbReference type="Google" id="ProtNLM"/>
    </source>
</evidence>
<protein>
    <recommendedName>
        <fullName evidence="3">Transglutaminase-like domain-containing protein</fullName>
    </recommendedName>
</protein>
<evidence type="ECO:0000313" key="1">
    <source>
        <dbReference type="EMBL" id="QAT17393.1"/>
    </source>
</evidence>
<dbReference type="InterPro" id="IPR038765">
    <property type="entry name" value="Papain-like_cys_pep_sf"/>
</dbReference>
<proteinExistence type="predicted"/>
<accession>A0A410P5H9</accession>
<dbReference type="KEGG" id="vai:BU251_06480"/>
<reference evidence="1 2" key="1">
    <citation type="submission" date="2017-01" db="EMBL/GenBank/DDBJ databases">
        <title>First insights into the biology of 'candidatus Vampirococcus archaeovorus'.</title>
        <authorList>
            <person name="Kizina J."/>
            <person name="Jordan S."/>
            <person name="Stueber K."/>
            <person name="Reinhardt R."/>
            <person name="Harder J."/>
        </authorList>
    </citation>
    <scope>NUCLEOTIDE SEQUENCE [LARGE SCALE GENOMIC DNA]</scope>
    <source>
        <strain evidence="1 2">LiM</strain>
    </source>
</reference>
<evidence type="ECO:0000313" key="2">
    <source>
        <dbReference type="Proteomes" id="UP000287243"/>
    </source>
</evidence>
<dbReference type="RefSeq" id="WP_128700218.1">
    <property type="nucleotide sequence ID" value="NZ_CP019384.1"/>
</dbReference>
<dbReference type="Proteomes" id="UP000287243">
    <property type="component" value="Chromosome"/>
</dbReference>
<dbReference type="AlphaFoldDB" id="A0A410P5H9"/>